<protein>
    <submittedName>
        <fullName evidence="1">DUF1697 domain-containing protein</fullName>
    </submittedName>
</protein>
<comment type="caution">
    <text evidence="1">The sequence shown here is derived from an EMBL/GenBank/DDBJ whole genome shotgun (WGS) entry which is preliminary data.</text>
</comment>
<organism evidence="1 2">
    <name type="scientific">Weissella confusa</name>
    <name type="common">Lactobacillus confusus</name>
    <dbReference type="NCBI Taxonomy" id="1583"/>
    <lineage>
        <taxon>Bacteria</taxon>
        <taxon>Bacillati</taxon>
        <taxon>Bacillota</taxon>
        <taxon>Bacilli</taxon>
        <taxon>Lactobacillales</taxon>
        <taxon>Lactobacillaceae</taxon>
        <taxon>Weissella</taxon>
    </lineage>
</organism>
<proteinExistence type="predicted"/>
<dbReference type="Pfam" id="PF08002">
    <property type="entry name" value="DUF1697"/>
    <property type="match status" value="1"/>
</dbReference>
<reference evidence="1" key="1">
    <citation type="submission" date="2020-08" db="EMBL/GenBank/DDBJ databases">
        <title>Complete genome sequence of Weissella confusa strain FS54 provides insights into metabolic potential.</title>
        <authorList>
            <person name="Fhoula I."/>
            <person name="Najjari A."/>
            <person name="Lekired A."/>
            <person name="Bessrour-Aouam N."/>
            <person name="Jaballah S."/>
            <person name="Klibi N."/>
            <person name="Ouzari H.-I."/>
        </authorList>
    </citation>
    <scope>NUCLEOTIDE SEQUENCE</scope>
    <source>
        <strain evidence="1">FS54</strain>
    </source>
</reference>
<gene>
    <name evidence="1" type="ORF">H7R52_11425</name>
</gene>
<dbReference type="RefSeq" id="WP_118704579.1">
    <property type="nucleotide sequence ID" value="NZ_CABJBN010000012.1"/>
</dbReference>
<dbReference type="PANTHER" id="PTHR36439:SF1">
    <property type="entry name" value="DUF1697 DOMAIN-CONTAINING PROTEIN"/>
    <property type="match status" value="1"/>
</dbReference>
<dbReference type="AlphaFoldDB" id="A0A3R6BYM3"/>
<evidence type="ECO:0000313" key="2">
    <source>
        <dbReference type="Proteomes" id="UP000650485"/>
    </source>
</evidence>
<dbReference type="Proteomes" id="UP000650485">
    <property type="component" value="Unassembled WGS sequence"/>
</dbReference>
<accession>A0A3R6BYM3</accession>
<sequence>MNTYLILLRGINVGGKRKVKMSELREWFVQQGFHNVITFGNAGNVVADAESDMVDFASLGIALSAHEGFEIHLSGLSVADINDMMSHSPDWWGIKDDGRHDLIIASSEAEAKRDLDEFAPYIGPENRVLLYRRFIFMSTGAELRNKTRLLRISTTTAFARITVRNANTMRKLTTLMNDRHHDL</sequence>
<dbReference type="SUPFAM" id="SSF160379">
    <property type="entry name" value="SP0830-like"/>
    <property type="match status" value="1"/>
</dbReference>
<dbReference type="PANTHER" id="PTHR36439">
    <property type="entry name" value="BLL4334 PROTEIN"/>
    <property type="match status" value="1"/>
</dbReference>
<dbReference type="EMBL" id="JACSZT010000008">
    <property type="protein sequence ID" value="MBC6499273.1"/>
    <property type="molecule type" value="Genomic_DNA"/>
</dbReference>
<dbReference type="Gene3D" id="3.30.70.1280">
    <property type="entry name" value="SP0830-like domains"/>
    <property type="match status" value="1"/>
</dbReference>
<evidence type="ECO:0000313" key="1">
    <source>
        <dbReference type="EMBL" id="MBC6499273.1"/>
    </source>
</evidence>
<name>A0A3R6BYM3_WEICO</name>
<dbReference type="Gene3D" id="3.30.70.1260">
    <property type="entry name" value="bacterial protein sp0830 like"/>
    <property type="match status" value="1"/>
</dbReference>
<dbReference type="InterPro" id="IPR012545">
    <property type="entry name" value="DUF1697"/>
</dbReference>